<evidence type="ECO:0000313" key="1">
    <source>
        <dbReference type="EMBL" id="MBM7635153.1"/>
    </source>
</evidence>
<protein>
    <submittedName>
        <fullName evidence="1">Uncharacterized protein with PIN domain</fullName>
    </submittedName>
</protein>
<keyword evidence="2" id="KW-1185">Reference proteome</keyword>
<dbReference type="EMBL" id="JAFBEC010000027">
    <property type="protein sequence ID" value="MBM7635153.1"/>
    <property type="molecule type" value="Genomic_DNA"/>
</dbReference>
<dbReference type="Proteomes" id="UP000741863">
    <property type="component" value="Unassembled WGS sequence"/>
</dbReference>
<organism evidence="1 2">
    <name type="scientific">Geomicrobium sediminis</name>
    <dbReference type="NCBI Taxonomy" id="1347788"/>
    <lineage>
        <taxon>Bacteria</taxon>
        <taxon>Bacillati</taxon>
        <taxon>Bacillota</taxon>
        <taxon>Bacilli</taxon>
        <taxon>Bacillales</taxon>
        <taxon>Geomicrobium</taxon>
    </lineage>
</organism>
<sequence>MVVYYHCKQCNAELGTVSSREAMDYDLGFSVLNQEEKKEVLETDEQGNLHVHALCDTCYEMSQSSPHVHEQDHWYH</sequence>
<proteinExistence type="predicted"/>
<name>A0ABS2PI92_9BACL</name>
<reference evidence="1 2" key="1">
    <citation type="submission" date="2021-01" db="EMBL/GenBank/DDBJ databases">
        <title>Genomic Encyclopedia of Type Strains, Phase IV (KMG-IV): sequencing the most valuable type-strain genomes for metagenomic binning, comparative biology and taxonomic classification.</title>
        <authorList>
            <person name="Goeker M."/>
        </authorList>
    </citation>
    <scope>NUCLEOTIDE SEQUENCE [LARGE SCALE GENOMIC DNA]</scope>
    <source>
        <strain evidence="1 2">DSM 25540</strain>
    </source>
</reference>
<dbReference type="InterPro" id="IPR020115">
    <property type="entry name" value="Fin"/>
</dbReference>
<dbReference type="RefSeq" id="WP_204699862.1">
    <property type="nucleotide sequence ID" value="NZ_JAFBEC010000027.1"/>
</dbReference>
<dbReference type="Pfam" id="PF10955">
    <property type="entry name" value="Fin"/>
    <property type="match status" value="1"/>
</dbReference>
<accession>A0ABS2PI92</accession>
<gene>
    <name evidence="1" type="ORF">JOD17_004302</name>
</gene>
<evidence type="ECO:0000313" key="2">
    <source>
        <dbReference type="Proteomes" id="UP000741863"/>
    </source>
</evidence>
<comment type="caution">
    <text evidence="1">The sequence shown here is derived from an EMBL/GenBank/DDBJ whole genome shotgun (WGS) entry which is preliminary data.</text>
</comment>